<dbReference type="EMBL" id="FKDK01000020">
    <property type="protein sequence ID" value="SAB18230.1"/>
    <property type="molecule type" value="Genomic_DNA"/>
</dbReference>
<accession>A0A155VRE8</accession>
<organism evidence="3 5">
    <name type="scientific">Enterobacter roggenkampii</name>
    <dbReference type="NCBI Taxonomy" id="1812935"/>
    <lineage>
        <taxon>Bacteria</taxon>
        <taxon>Pseudomonadati</taxon>
        <taxon>Pseudomonadota</taxon>
        <taxon>Gammaproteobacteria</taxon>
        <taxon>Enterobacterales</taxon>
        <taxon>Enterobacteriaceae</taxon>
        <taxon>Enterobacter</taxon>
        <taxon>Enterobacter cloacae complex</taxon>
    </lineage>
</organism>
<name>A0A155VRE8_9ENTR</name>
<evidence type="ECO:0000313" key="4">
    <source>
        <dbReference type="Proteomes" id="UP000077063"/>
    </source>
</evidence>
<proteinExistence type="predicted"/>
<sequence>MNNNPVAAKCNIFPFSRAANPPSRAPNCELMRKVPGAIAILMVYKVKLICKLTARLLRKSIAVLM</sequence>
<evidence type="ECO:0000313" key="2">
    <source>
        <dbReference type="EMBL" id="SAB18230.1"/>
    </source>
</evidence>
<dbReference type="Proteomes" id="UP000077278">
    <property type="component" value="Unassembled WGS sequence"/>
</dbReference>
<evidence type="ECO:0000313" key="3">
    <source>
        <dbReference type="EMBL" id="SAC97301.1"/>
    </source>
</evidence>
<reference evidence="4 5" key="1">
    <citation type="submission" date="2016-03" db="EMBL/GenBank/DDBJ databases">
        <authorList>
            <consortium name="Pathogen Informatics"/>
        </authorList>
    </citation>
    <scope>NUCLEOTIDE SEQUENCE [LARGE SCALE GENOMIC DNA]</scope>
    <source>
        <strain evidence="2">E2161</strain>
        <strain evidence="4">e2161</strain>
        <strain evidence="5">e264</strain>
        <strain evidence="3">E264</strain>
    </source>
</reference>
<gene>
    <name evidence="1" type="ORF">OIPHN260_09690</name>
    <name evidence="3" type="ORF">SAMEA2273136_03936</name>
    <name evidence="2" type="ORF">SAMEA2273443_04062</name>
</gene>
<protein>
    <submittedName>
        <fullName evidence="3">Uncharacterized protein</fullName>
    </submittedName>
</protein>
<evidence type="ECO:0000313" key="1">
    <source>
        <dbReference type="EMBL" id="BCL41467.1"/>
    </source>
</evidence>
<reference evidence="1" key="2">
    <citation type="journal article" date="2020" name="J Glob Antimicrob Resist">
        <title>Genomic characterization of clinical Enterobacter roggenkampii co-harboring blaIMP-1- and blaGES-5-encoding IncP6 and mcr-9-encoding IncHI2 plasmids isolated in Japan.</title>
        <authorList>
            <person name="Umeda K."/>
            <person name="Nakamura H."/>
            <person name="Fukuda A."/>
            <person name="Matsumoto Y."/>
            <person name="Motooka D."/>
            <person name="Nakamura S."/>
            <person name="Yasui Y."/>
            <person name="Yoshida H."/>
            <person name="Kawahara R."/>
        </authorList>
    </citation>
    <scope>NUCLEOTIDE SEQUENCE</scope>
    <source>
        <strain evidence="1">OIPH-N260</strain>
    </source>
</reference>
<keyword evidence="4" id="KW-1185">Reference proteome</keyword>
<dbReference type="EMBL" id="FKDD01000021">
    <property type="protein sequence ID" value="SAC97301.1"/>
    <property type="molecule type" value="Genomic_DNA"/>
</dbReference>
<dbReference type="Proteomes" id="UP000077063">
    <property type="component" value="Unassembled WGS sequence"/>
</dbReference>
<dbReference type="Proteomes" id="UP000595858">
    <property type="component" value="Chromosome"/>
</dbReference>
<dbReference type="AlphaFoldDB" id="A0A155VRE8"/>
<dbReference type="EMBL" id="AP023447">
    <property type="protein sequence ID" value="BCL41467.1"/>
    <property type="molecule type" value="Genomic_DNA"/>
</dbReference>
<evidence type="ECO:0000313" key="5">
    <source>
        <dbReference type="Proteomes" id="UP000077278"/>
    </source>
</evidence>